<reference evidence="7" key="1">
    <citation type="journal article" date="2015" name="Proc. Natl. Acad. Sci. U.S.A.">
        <title>Networks of energetic and metabolic interactions define dynamics in microbial communities.</title>
        <authorList>
            <person name="Embree M."/>
            <person name="Liu J.K."/>
            <person name="Al-Bassam M.M."/>
            <person name="Zengler K."/>
        </authorList>
    </citation>
    <scope>NUCLEOTIDE SEQUENCE</scope>
</reference>
<dbReference type="AlphaFoldDB" id="A0A0W8FMB1"/>
<keyword evidence="5" id="KW-0411">Iron-sulfur</keyword>
<evidence type="ECO:0000256" key="2">
    <source>
        <dbReference type="ARBA" id="ARBA00022691"/>
    </source>
</evidence>
<dbReference type="InterPro" id="IPR058240">
    <property type="entry name" value="rSAM_sf"/>
</dbReference>
<dbReference type="SMART" id="SM00729">
    <property type="entry name" value="Elp3"/>
    <property type="match status" value="1"/>
</dbReference>
<accession>A0A0W8FMB1</accession>
<dbReference type="SUPFAM" id="SSF102114">
    <property type="entry name" value="Radical SAM enzymes"/>
    <property type="match status" value="1"/>
</dbReference>
<organism evidence="7">
    <name type="scientific">hydrocarbon metagenome</name>
    <dbReference type="NCBI Taxonomy" id="938273"/>
    <lineage>
        <taxon>unclassified sequences</taxon>
        <taxon>metagenomes</taxon>
        <taxon>ecological metagenomes</taxon>
    </lineage>
</organism>
<evidence type="ECO:0000256" key="3">
    <source>
        <dbReference type="ARBA" id="ARBA00022723"/>
    </source>
</evidence>
<dbReference type="GO" id="GO:0003824">
    <property type="term" value="F:catalytic activity"/>
    <property type="evidence" value="ECO:0007669"/>
    <property type="project" value="InterPro"/>
</dbReference>
<dbReference type="Pfam" id="PF04055">
    <property type="entry name" value="Radical_SAM"/>
    <property type="match status" value="1"/>
</dbReference>
<dbReference type="GO" id="GO:0046872">
    <property type="term" value="F:metal ion binding"/>
    <property type="evidence" value="ECO:0007669"/>
    <property type="project" value="UniProtKB-KW"/>
</dbReference>
<feature type="domain" description="Radical SAM core" evidence="6">
    <location>
        <begin position="32"/>
        <end position="305"/>
    </location>
</feature>
<dbReference type="InterPro" id="IPR013785">
    <property type="entry name" value="Aldolase_TIM"/>
</dbReference>
<gene>
    <name evidence="7" type="ORF">ASZ90_008379</name>
</gene>
<keyword evidence="3" id="KW-0479">Metal-binding</keyword>
<dbReference type="Gene3D" id="3.20.20.70">
    <property type="entry name" value="Aldolase class I"/>
    <property type="match status" value="1"/>
</dbReference>
<dbReference type="GO" id="GO:0051536">
    <property type="term" value="F:iron-sulfur cluster binding"/>
    <property type="evidence" value="ECO:0007669"/>
    <property type="project" value="UniProtKB-KW"/>
</dbReference>
<dbReference type="SFLD" id="SFLDS00029">
    <property type="entry name" value="Radical_SAM"/>
    <property type="match status" value="1"/>
</dbReference>
<dbReference type="EMBL" id="LNQE01001014">
    <property type="protein sequence ID" value="KUG21873.1"/>
    <property type="molecule type" value="Genomic_DNA"/>
</dbReference>
<dbReference type="PANTHER" id="PTHR43409:SF4">
    <property type="entry name" value="RADICAL SAM SUPERFAMILY PROTEIN"/>
    <property type="match status" value="1"/>
</dbReference>
<evidence type="ECO:0000256" key="5">
    <source>
        <dbReference type="ARBA" id="ARBA00023014"/>
    </source>
</evidence>
<evidence type="ECO:0000259" key="6">
    <source>
        <dbReference type="PROSITE" id="PS51918"/>
    </source>
</evidence>
<evidence type="ECO:0000256" key="1">
    <source>
        <dbReference type="ARBA" id="ARBA00001966"/>
    </source>
</evidence>
<name>A0A0W8FMB1_9ZZZZ</name>
<keyword evidence="2" id="KW-0949">S-adenosyl-L-methionine</keyword>
<proteinExistence type="predicted"/>
<dbReference type="SFLD" id="SFLDG01095">
    <property type="entry name" value="Uncharacterised_Radical_SAM_Su"/>
    <property type="match status" value="1"/>
</dbReference>
<keyword evidence="4" id="KW-0408">Iron</keyword>
<sequence length="371" mass="42611">MAFSVGNESYRKNVEKISKLSFAVGVYRPPSEGGSGSLLLRITENCPWNKCTFCEMYKGHSFVYRSVEDIKSDIDTVKIMVDEIQEVARKIGQEGRINRDVIRALLSINPYLDENHCFSTVFSWLYYGGKTAFLQDADSMIMRPNEFVEVLKHLRKTFPMLTRVTSYTRSKTLSQRKLEDLKAIREAGLDRVHVGLETGDDEVLKIIRKGVTSAEQIDGGKKAMAAGFQLSEYWMNDIGGREHWQQNAKNTARVLNEINPHYIRSRPFVPRCGTPIFDDYEQGKMHISSPHERLEELRVMIEDLNVTSRVCFDHSMNVWANRQSGLLFRQDYEGYKFPEEKSLVLQLIDEGLSIDETRHVHVKDLIAISSL</sequence>
<evidence type="ECO:0000313" key="7">
    <source>
        <dbReference type="EMBL" id="KUG21873.1"/>
    </source>
</evidence>
<comment type="cofactor">
    <cofactor evidence="1">
        <name>[4Fe-4S] cluster</name>
        <dbReference type="ChEBI" id="CHEBI:49883"/>
    </cofactor>
</comment>
<evidence type="ECO:0000256" key="4">
    <source>
        <dbReference type="ARBA" id="ARBA00023004"/>
    </source>
</evidence>
<dbReference type="PANTHER" id="PTHR43409">
    <property type="entry name" value="ANAEROBIC MAGNESIUM-PROTOPORPHYRIN IX MONOMETHYL ESTER CYCLASE-RELATED"/>
    <property type="match status" value="1"/>
</dbReference>
<dbReference type="PROSITE" id="PS51918">
    <property type="entry name" value="RADICAL_SAM"/>
    <property type="match status" value="1"/>
</dbReference>
<dbReference type="InterPro" id="IPR007197">
    <property type="entry name" value="rSAM"/>
</dbReference>
<protein>
    <submittedName>
        <fullName evidence="7">Fe-s oxidoreductase</fullName>
    </submittedName>
</protein>
<comment type="caution">
    <text evidence="7">The sequence shown here is derived from an EMBL/GenBank/DDBJ whole genome shotgun (WGS) entry which is preliminary data.</text>
</comment>
<dbReference type="CDD" id="cd01335">
    <property type="entry name" value="Radical_SAM"/>
    <property type="match status" value="1"/>
</dbReference>
<dbReference type="InterPro" id="IPR051198">
    <property type="entry name" value="BchE-like"/>
</dbReference>
<dbReference type="InterPro" id="IPR006638">
    <property type="entry name" value="Elp3/MiaA/NifB-like_rSAM"/>
</dbReference>